<proteinExistence type="predicted"/>
<evidence type="ECO:0000313" key="6">
    <source>
        <dbReference type="EMBL" id="RDI59608.1"/>
    </source>
</evidence>
<reference evidence="6 7" key="1">
    <citation type="submission" date="2018-07" db="EMBL/GenBank/DDBJ databases">
        <title>Genomic Encyclopedia of Type Strains, Phase IV (KMG-IV): sequencing the most valuable type-strain genomes for metagenomic binning, comparative biology and taxonomic classification.</title>
        <authorList>
            <person name="Goeker M."/>
        </authorList>
    </citation>
    <scope>NUCLEOTIDE SEQUENCE [LARGE SCALE GENOMIC DNA]</scope>
    <source>
        <strain evidence="6 7">DSM 14364</strain>
    </source>
</reference>
<evidence type="ECO:0000313" key="7">
    <source>
        <dbReference type="Proteomes" id="UP000254925"/>
    </source>
</evidence>
<dbReference type="EMBL" id="QQBB01000004">
    <property type="protein sequence ID" value="RDI59608.1"/>
    <property type="molecule type" value="Genomic_DNA"/>
</dbReference>
<dbReference type="GO" id="GO:0097347">
    <property type="term" value="C:TAM protein secretion complex"/>
    <property type="evidence" value="ECO:0007669"/>
    <property type="project" value="TreeGrafter"/>
</dbReference>
<evidence type="ECO:0000256" key="4">
    <source>
        <dbReference type="ARBA" id="ARBA00023136"/>
    </source>
</evidence>
<evidence type="ECO:0000256" key="3">
    <source>
        <dbReference type="ARBA" id="ARBA00022989"/>
    </source>
</evidence>
<organism evidence="6 7">
    <name type="scientific">Microvirga subterranea</name>
    <dbReference type="NCBI Taxonomy" id="186651"/>
    <lineage>
        <taxon>Bacteria</taxon>
        <taxon>Pseudomonadati</taxon>
        <taxon>Pseudomonadota</taxon>
        <taxon>Alphaproteobacteria</taxon>
        <taxon>Hyphomicrobiales</taxon>
        <taxon>Methylobacteriaceae</taxon>
        <taxon>Microvirga</taxon>
    </lineage>
</organism>
<evidence type="ECO:0000259" key="5">
    <source>
        <dbReference type="Pfam" id="PF04357"/>
    </source>
</evidence>
<dbReference type="OrthoDB" id="7784409at2"/>
<feature type="domain" description="Translocation and assembly module TamB C-terminal" evidence="5">
    <location>
        <begin position="1080"/>
        <end position="1426"/>
    </location>
</feature>
<dbReference type="Pfam" id="PF04357">
    <property type="entry name" value="TamB"/>
    <property type="match status" value="1"/>
</dbReference>
<keyword evidence="3" id="KW-1133">Transmembrane helix</keyword>
<evidence type="ECO:0000256" key="1">
    <source>
        <dbReference type="ARBA" id="ARBA00004167"/>
    </source>
</evidence>
<dbReference type="GO" id="GO:0009306">
    <property type="term" value="P:protein secretion"/>
    <property type="evidence" value="ECO:0007669"/>
    <property type="project" value="InterPro"/>
</dbReference>
<sequence length="1432" mass="148640">MTLLRRSLIPAVLLLLLAGVILFTLTLGTRSDEADRGFLAGLISRALSTPTTRVSIGAVEGALSSDATIRDITISDRNGVWFRLDRARFVWRRLALLSRRLEVDKLEIGKLEILRRPIPADETVPNADAPLLPELPVKVQIADFSLQELALGQPLLGVEARLAASGAASLGNPAEGLNLKLDARRLDAPGTFAARLAYASERLDLNFALDEPEGGILARAANIPGLPPVKLDLKGSGPLDAFAAQLAFTAGDTIGATGGANLRRDGNVRRLVLDLNARIEGLLPSVVAPVFAGNTQLTADTTFADGGAVNISQLSIASRTARLDASGSLSADRNIDLRLSARAVPTEPGKTIAGAAEIRTLAFDGTVAGPLTGPRIAGDLQAQDVRLPAGRLGSLTASFSANPNGLLSEPATRIALVADAKASNVALTDPALARAVGNELTLTLRGSAAPDGIVDIETARLATPSMNASYTGQLGGENSTGRLVVRAPELSRFGDVASLSLRGALDLRAQVRGLLSKGPVSATIDGTASRFATGIEIVDSLAGGRLTLTGGARMLPNGGVGFQDLRIAGAHVTARLDGDATPNTLSMTANVNLPDLRRADARLTGQGEIVAQLAGTLDQPNATLRATLQNATALGRPISRLELTGTATDLTGLLDARLKLSGDVDRKPADGMVHLSKRPEGGWALSDLNLTVGSAMINGSATLDAANLAAGRIRVNAPNLDDLSPLVLTRLSGDLNADLALEASDGRQNVRLEAQGGRLRFSEIAIERLSAQASAMDVYARPVINAAISIDRATAGGETFSQIRLDANGTANASDITLSARARGFDLDARGRLVPETPIRFDLTTFTARRDRRQIALAQPATLTFSNGEIGLRQLVIAVERGTISIDGRAGSALDLRVSAQAVPLSAIEIFAPGMRLGGTLDATAQIGGTASAPTGDWRLRIARLVVPQTRDIGAPPLDISAQGRLGNGASTIDGTVNAGRAGTLRVSGRVPVGASGSLDLSAQGRLDLGIANSFLSAAGRQVTGSASVDLRIGGTVSDPDVSGSLTVSGGSFRDLLQGIRFENIQGRLVARGTDIAIERLSATTRNGGSVNVSGRVVLDPAAGFPGDVRITSQRAELVSNEIVTTSANLDLALSGPLARDPRISGIVRIVSMDVTVPERLPATIRPIEGTKHVSPPPIVRARLAQLARIRASAGRAPPFDAKLDLTIEAPNRIFVRGRGIDAELGGDLQLTGTLSNPVAIGAFDLRRGRLSVAGTRLDFTRGRLTFAGDLTPELDFLAETRAGDVTARIGVTGSAREPQFAFTSDPDLPQDEVLSRLLFAKASGGLSPTQALQLAQVAAQFSGSGEDGVFESLRRSLGVEGLDISLGAEGGPTVGISRAISDRISVGVKAGASTEQSGVSVDIDVTRRIRIQGEVGASGDTAVGVGAEWEY</sequence>
<dbReference type="RefSeq" id="WP_114770461.1">
    <property type="nucleotide sequence ID" value="NZ_QQBB01000004.1"/>
</dbReference>
<name>A0A370HM58_9HYPH</name>
<dbReference type="PANTHER" id="PTHR36985">
    <property type="entry name" value="TRANSLOCATION AND ASSEMBLY MODULE SUBUNIT TAMB"/>
    <property type="match status" value="1"/>
</dbReference>
<dbReference type="InterPro" id="IPR007452">
    <property type="entry name" value="TamB_C"/>
</dbReference>
<comment type="caution">
    <text evidence="6">The sequence shown here is derived from an EMBL/GenBank/DDBJ whole genome shotgun (WGS) entry which is preliminary data.</text>
</comment>
<dbReference type="Proteomes" id="UP000254925">
    <property type="component" value="Unassembled WGS sequence"/>
</dbReference>
<comment type="subcellular location">
    <subcellularLocation>
        <location evidence="1">Membrane</location>
        <topology evidence="1">Single-pass membrane protein</topology>
    </subcellularLocation>
</comment>
<dbReference type="GO" id="GO:0005886">
    <property type="term" value="C:plasma membrane"/>
    <property type="evidence" value="ECO:0007669"/>
    <property type="project" value="InterPro"/>
</dbReference>
<protein>
    <submittedName>
        <fullName evidence="6">Autotransporter secretion inner membrane protein TamB</fullName>
    </submittedName>
</protein>
<gene>
    <name evidence="6" type="ORF">DES45_104528</name>
</gene>
<accession>A0A370HM58</accession>
<evidence type="ECO:0000256" key="2">
    <source>
        <dbReference type="ARBA" id="ARBA00022692"/>
    </source>
</evidence>
<dbReference type="PANTHER" id="PTHR36985:SF1">
    <property type="entry name" value="TRANSLOCATION AND ASSEMBLY MODULE SUBUNIT TAMB"/>
    <property type="match status" value="1"/>
</dbReference>
<keyword evidence="4" id="KW-0472">Membrane</keyword>
<keyword evidence="2" id="KW-0812">Transmembrane</keyword>
<keyword evidence="7" id="KW-1185">Reference proteome</keyword>